<dbReference type="PANTHER" id="PTHR43537:SF24">
    <property type="entry name" value="GLUCONATE OPERON TRANSCRIPTIONAL REPRESSOR"/>
    <property type="match status" value="1"/>
</dbReference>
<dbReference type="AlphaFoldDB" id="A0A4U0FB76"/>
<dbReference type="CDD" id="cd07377">
    <property type="entry name" value="WHTH_GntR"/>
    <property type="match status" value="1"/>
</dbReference>
<proteinExistence type="predicted"/>
<dbReference type="EMBL" id="SUPK01000005">
    <property type="protein sequence ID" value="TJY42025.1"/>
    <property type="molecule type" value="Genomic_DNA"/>
</dbReference>
<dbReference type="InterPro" id="IPR000524">
    <property type="entry name" value="Tscrpt_reg_HTH_GntR"/>
</dbReference>
<feature type="domain" description="HTH gntR-type" evidence="4">
    <location>
        <begin position="11"/>
        <end position="77"/>
    </location>
</feature>
<protein>
    <submittedName>
        <fullName evidence="5">GntR family transcriptional regulator</fullName>
    </submittedName>
</protein>
<dbReference type="OrthoDB" id="368257at2"/>
<reference evidence="5 6" key="1">
    <citation type="submission" date="2019-04" db="EMBL/GenBank/DDBJ databases">
        <title>Cohnella sp. nov., isolated from soil.</title>
        <authorList>
            <person name="Kim W."/>
        </authorList>
    </citation>
    <scope>NUCLEOTIDE SEQUENCE [LARGE SCALE GENOMIC DNA]</scope>
    <source>
        <strain evidence="5 6">CAU 1483</strain>
    </source>
</reference>
<keyword evidence="1" id="KW-0805">Transcription regulation</keyword>
<dbReference type="PROSITE" id="PS50949">
    <property type="entry name" value="HTH_GNTR"/>
    <property type="match status" value="1"/>
</dbReference>
<evidence type="ECO:0000313" key="6">
    <source>
        <dbReference type="Proteomes" id="UP000309673"/>
    </source>
</evidence>
<dbReference type="Gene3D" id="1.20.120.530">
    <property type="entry name" value="GntR ligand-binding domain-like"/>
    <property type="match status" value="1"/>
</dbReference>
<keyword evidence="2" id="KW-0238">DNA-binding</keyword>
<name>A0A4U0FB76_9BACL</name>
<evidence type="ECO:0000256" key="2">
    <source>
        <dbReference type="ARBA" id="ARBA00023125"/>
    </source>
</evidence>
<dbReference type="Proteomes" id="UP000309673">
    <property type="component" value="Unassembled WGS sequence"/>
</dbReference>
<dbReference type="Pfam" id="PF00392">
    <property type="entry name" value="GntR"/>
    <property type="match status" value="1"/>
</dbReference>
<evidence type="ECO:0000313" key="5">
    <source>
        <dbReference type="EMBL" id="TJY42025.1"/>
    </source>
</evidence>
<dbReference type="SMART" id="SM00345">
    <property type="entry name" value="HTH_GNTR"/>
    <property type="match status" value="1"/>
</dbReference>
<accession>A0A4U0FB76</accession>
<dbReference type="Gene3D" id="1.10.10.10">
    <property type="entry name" value="Winged helix-like DNA-binding domain superfamily/Winged helix DNA-binding domain"/>
    <property type="match status" value="1"/>
</dbReference>
<dbReference type="InterPro" id="IPR036390">
    <property type="entry name" value="WH_DNA-bd_sf"/>
</dbReference>
<dbReference type="InterPro" id="IPR008920">
    <property type="entry name" value="TF_FadR/GntR_C"/>
</dbReference>
<evidence type="ECO:0000256" key="3">
    <source>
        <dbReference type="ARBA" id="ARBA00023163"/>
    </source>
</evidence>
<comment type="caution">
    <text evidence="5">The sequence shown here is derived from an EMBL/GenBank/DDBJ whole genome shotgun (WGS) entry which is preliminary data.</text>
</comment>
<dbReference type="SUPFAM" id="SSF48008">
    <property type="entry name" value="GntR ligand-binding domain-like"/>
    <property type="match status" value="1"/>
</dbReference>
<dbReference type="InterPro" id="IPR011711">
    <property type="entry name" value="GntR_C"/>
</dbReference>
<evidence type="ECO:0000256" key="1">
    <source>
        <dbReference type="ARBA" id="ARBA00023015"/>
    </source>
</evidence>
<dbReference type="Pfam" id="PF07729">
    <property type="entry name" value="FCD"/>
    <property type="match status" value="1"/>
</dbReference>
<dbReference type="GO" id="GO:0003677">
    <property type="term" value="F:DNA binding"/>
    <property type="evidence" value="ECO:0007669"/>
    <property type="project" value="UniProtKB-KW"/>
</dbReference>
<dbReference type="PRINTS" id="PR00035">
    <property type="entry name" value="HTHGNTR"/>
</dbReference>
<keyword evidence="3" id="KW-0804">Transcription</keyword>
<gene>
    <name evidence="5" type="ORF">E5161_11170</name>
</gene>
<keyword evidence="6" id="KW-1185">Reference proteome</keyword>
<dbReference type="PANTHER" id="PTHR43537">
    <property type="entry name" value="TRANSCRIPTIONAL REGULATOR, GNTR FAMILY"/>
    <property type="match status" value="1"/>
</dbReference>
<sequence>MEFPSSWLRDQSLGEKIASEIRLRIVRGQIKPGSTLSENQLAAEFGTSRAPVRDGLKALSVEGLIRLDRKGAFVLGLTAKDVKELYDIRFLIENYTLQCVAQADNKRLTETLHKIVDKMAMADKHNDVVEFAYLDLTFHETIIAEADHTRIFHLWNSIRSLVLTALLVATEQRFANRKHEVQQLIDKHSLLIAALESKDGEYIEKVIREHFEDTRQTVQLSLKPL</sequence>
<dbReference type="InterPro" id="IPR036388">
    <property type="entry name" value="WH-like_DNA-bd_sf"/>
</dbReference>
<organism evidence="5 6">
    <name type="scientific">Cohnella pontilimi</name>
    <dbReference type="NCBI Taxonomy" id="2564100"/>
    <lineage>
        <taxon>Bacteria</taxon>
        <taxon>Bacillati</taxon>
        <taxon>Bacillota</taxon>
        <taxon>Bacilli</taxon>
        <taxon>Bacillales</taxon>
        <taxon>Paenibacillaceae</taxon>
        <taxon>Cohnella</taxon>
    </lineage>
</organism>
<dbReference type="GO" id="GO:0003700">
    <property type="term" value="F:DNA-binding transcription factor activity"/>
    <property type="evidence" value="ECO:0007669"/>
    <property type="project" value="InterPro"/>
</dbReference>
<dbReference type="SUPFAM" id="SSF46785">
    <property type="entry name" value="Winged helix' DNA-binding domain"/>
    <property type="match status" value="1"/>
</dbReference>
<dbReference type="SMART" id="SM00895">
    <property type="entry name" value="FCD"/>
    <property type="match status" value="1"/>
</dbReference>
<evidence type="ECO:0000259" key="4">
    <source>
        <dbReference type="PROSITE" id="PS50949"/>
    </source>
</evidence>